<organism evidence="1 4">
    <name type="scientific">Poseidonibacter ostreae</name>
    <dbReference type="NCBI Taxonomy" id="2654171"/>
    <lineage>
        <taxon>Bacteria</taxon>
        <taxon>Pseudomonadati</taxon>
        <taxon>Campylobacterota</taxon>
        <taxon>Epsilonproteobacteria</taxon>
        <taxon>Campylobacterales</taxon>
        <taxon>Arcobacteraceae</taxon>
        <taxon>Poseidonibacter</taxon>
    </lineage>
</organism>
<dbReference type="Proteomes" id="UP000472839">
    <property type="component" value="Unassembled WGS sequence"/>
</dbReference>
<reference evidence="3 4" key="1">
    <citation type="submission" date="2019-10" db="EMBL/GenBank/DDBJ databases">
        <title>Poseidonibacter ostreae sp. nov., isolated from the gut of the Ostrea denselamellosa.</title>
        <authorList>
            <person name="Choi A."/>
        </authorList>
    </citation>
    <scope>NUCLEOTIDE SEQUENCE [LARGE SCALE GENOMIC DNA]</scope>
    <source>
        <strain evidence="1 4">SJOD-M-33</strain>
        <strain evidence="2 3">SJOD-M-5</strain>
    </source>
</reference>
<protein>
    <recommendedName>
        <fullName evidence="5">Sulfur carrier protein ThiS</fullName>
    </recommendedName>
</protein>
<dbReference type="Gene3D" id="3.10.20.30">
    <property type="match status" value="1"/>
</dbReference>
<evidence type="ECO:0008006" key="5">
    <source>
        <dbReference type="Google" id="ProtNLM"/>
    </source>
</evidence>
<gene>
    <name evidence="2" type="ORF">GBG18_05580</name>
    <name evidence="1" type="ORF">GBG19_07120</name>
</gene>
<accession>A0A6L4WT72</accession>
<evidence type="ECO:0000313" key="1">
    <source>
        <dbReference type="EMBL" id="KAB7889091.1"/>
    </source>
</evidence>
<sequence>MELIVNRKKIIFKDDITLQEVIDAVNMSKKMMGASVNNTIIKVCDLSNKKLKDGDKIDIISAMAAG</sequence>
<name>A0A6L4WT72_9BACT</name>
<dbReference type="InterPro" id="IPR012675">
    <property type="entry name" value="Beta-grasp_dom_sf"/>
</dbReference>
<comment type="caution">
    <text evidence="1">The sequence shown here is derived from an EMBL/GenBank/DDBJ whole genome shotgun (WGS) entry which is preliminary data.</text>
</comment>
<dbReference type="EMBL" id="WFKJ01000012">
    <property type="protein sequence ID" value="KAB7891770.1"/>
    <property type="molecule type" value="Genomic_DNA"/>
</dbReference>
<dbReference type="InterPro" id="IPR003749">
    <property type="entry name" value="ThiS/MoaD-like"/>
</dbReference>
<evidence type="ECO:0000313" key="2">
    <source>
        <dbReference type="EMBL" id="KAB7891770.1"/>
    </source>
</evidence>
<evidence type="ECO:0000313" key="4">
    <source>
        <dbReference type="Proteomes" id="UP000472839"/>
    </source>
</evidence>
<proteinExistence type="predicted"/>
<dbReference type="Pfam" id="PF02597">
    <property type="entry name" value="ThiS"/>
    <property type="match status" value="1"/>
</dbReference>
<evidence type="ECO:0000313" key="3">
    <source>
        <dbReference type="Proteomes" id="UP000461010"/>
    </source>
</evidence>
<keyword evidence="3" id="KW-1185">Reference proteome</keyword>
<dbReference type="Proteomes" id="UP000461010">
    <property type="component" value="Unassembled WGS sequence"/>
</dbReference>
<dbReference type="InterPro" id="IPR016155">
    <property type="entry name" value="Mopterin_synth/thiamin_S_b"/>
</dbReference>
<dbReference type="RefSeq" id="WP_152189171.1">
    <property type="nucleotide sequence ID" value="NZ_WFKJ01000012.1"/>
</dbReference>
<dbReference type="SUPFAM" id="SSF54285">
    <property type="entry name" value="MoaD/ThiS"/>
    <property type="match status" value="1"/>
</dbReference>
<dbReference type="AlphaFoldDB" id="A0A6L4WT72"/>
<dbReference type="EMBL" id="WFKK01000017">
    <property type="protein sequence ID" value="KAB7889091.1"/>
    <property type="molecule type" value="Genomic_DNA"/>
</dbReference>